<keyword evidence="2" id="KW-1185">Reference proteome</keyword>
<organism evidence="1 2">
    <name type="scientific">Daphnia magna</name>
    <dbReference type="NCBI Taxonomy" id="35525"/>
    <lineage>
        <taxon>Eukaryota</taxon>
        <taxon>Metazoa</taxon>
        <taxon>Ecdysozoa</taxon>
        <taxon>Arthropoda</taxon>
        <taxon>Crustacea</taxon>
        <taxon>Branchiopoda</taxon>
        <taxon>Diplostraca</taxon>
        <taxon>Cladocera</taxon>
        <taxon>Anomopoda</taxon>
        <taxon>Daphniidae</taxon>
        <taxon>Daphnia</taxon>
    </lineage>
</organism>
<reference evidence="1 2" key="1">
    <citation type="submission" date="2016-03" db="EMBL/GenBank/DDBJ databases">
        <title>EvidentialGene: Evidence-directed Construction of Genes on Genomes.</title>
        <authorList>
            <person name="Gilbert D.G."/>
            <person name="Choi J.-H."/>
            <person name="Mockaitis K."/>
            <person name="Colbourne J."/>
            <person name="Pfrender M."/>
        </authorList>
    </citation>
    <scope>NUCLEOTIDE SEQUENCE [LARGE SCALE GENOMIC DNA]</scope>
    <source>
        <strain evidence="1 2">Xinb3</strain>
        <tissue evidence="1">Complete organism</tissue>
    </source>
</reference>
<name>A0A164P8C5_9CRUS</name>
<evidence type="ECO:0000313" key="2">
    <source>
        <dbReference type="Proteomes" id="UP000076858"/>
    </source>
</evidence>
<proteinExistence type="predicted"/>
<comment type="caution">
    <text evidence="1">The sequence shown here is derived from an EMBL/GenBank/DDBJ whole genome shotgun (WGS) entry which is preliminary data.</text>
</comment>
<accession>A0A164P8C5</accession>
<sequence>MKQGDQNSLLTSNPPLKRTKFMDPPFFQIPLWDLKF</sequence>
<dbReference type="EMBL" id="LRGB01002666">
    <property type="protein sequence ID" value="KZS06609.1"/>
    <property type="molecule type" value="Genomic_DNA"/>
</dbReference>
<dbReference type="Proteomes" id="UP000076858">
    <property type="component" value="Unassembled WGS sequence"/>
</dbReference>
<protein>
    <submittedName>
        <fullName evidence="1">Uncharacterized protein</fullName>
    </submittedName>
</protein>
<dbReference type="AlphaFoldDB" id="A0A164P8C5"/>
<gene>
    <name evidence="1" type="ORF">APZ42_029887</name>
</gene>
<evidence type="ECO:0000313" key="1">
    <source>
        <dbReference type="EMBL" id="KZS06609.1"/>
    </source>
</evidence>